<evidence type="ECO:0000313" key="1">
    <source>
        <dbReference type="EMBL" id="SMY30138.1"/>
    </source>
</evidence>
<proteinExistence type="predicted"/>
<name>A0A1Y6M312_ZYMTR</name>
<organism evidence="1 2">
    <name type="scientific">Zymoseptoria tritici ST99CH_1A5</name>
    <dbReference type="NCBI Taxonomy" id="1276529"/>
    <lineage>
        <taxon>Eukaryota</taxon>
        <taxon>Fungi</taxon>
        <taxon>Dikarya</taxon>
        <taxon>Ascomycota</taxon>
        <taxon>Pezizomycotina</taxon>
        <taxon>Dothideomycetes</taxon>
        <taxon>Dothideomycetidae</taxon>
        <taxon>Mycosphaerellales</taxon>
        <taxon>Mycosphaerellaceae</taxon>
        <taxon>Zymoseptoria</taxon>
    </lineage>
</organism>
<sequence>MASRNAQVWAPQERSTLIYNANLVTDLNAQRPLISGYQELQDTAVLLREQRTETKRLLASLSRRRAALLSSPRHRQEYIPEQTLTEISDTVDLDADERAPKDPASNFRDVWISMNLREV</sequence>
<evidence type="ECO:0000313" key="2">
    <source>
        <dbReference type="Proteomes" id="UP000215453"/>
    </source>
</evidence>
<dbReference type="Proteomes" id="UP000215453">
    <property type="component" value="Chromosome 14"/>
</dbReference>
<gene>
    <name evidence="1" type="ORF">ZT1A5_G11588</name>
</gene>
<reference evidence="1 2" key="1">
    <citation type="submission" date="2016-10" db="EMBL/GenBank/DDBJ databases">
        <authorList>
            <person name="Varghese N."/>
        </authorList>
    </citation>
    <scope>NUCLEOTIDE SEQUENCE [LARGE SCALE GENOMIC DNA]</scope>
</reference>
<dbReference type="AlphaFoldDB" id="A0A1Y6M312"/>
<protein>
    <submittedName>
        <fullName evidence="1">Uncharacterized protein</fullName>
    </submittedName>
</protein>
<dbReference type="EMBL" id="LT882689">
    <property type="protein sequence ID" value="SMY30138.1"/>
    <property type="molecule type" value="Genomic_DNA"/>
</dbReference>
<accession>A0A1Y6M312</accession>